<keyword evidence="6" id="KW-0732">Signal</keyword>
<dbReference type="InterPro" id="IPR009000">
    <property type="entry name" value="Transl_B-barrel_sf"/>
</dbReference>
<dbReference type="RefSeq" id="XP_016209116.1">
    <property type="nucleotide sequence ID" value="XM_016363005.1"/>
</dbReference>
<proteinExistence type="inferred from homology"/>
<comment type="similarity">
    <text evidence="1">Belongs to the universal ribosomal protein uL3 family.</text>
</comment>
<evidence type="ECO:0000256" key="6">
    <source>
        <dbReference type="SAM" id="SignalP"/>
    </source>
</evidence>
<evidence type="ECO:0000256" key="1">
    <source>
        <dbReference type="ARBA" id="ARBA00006540"/>
    </source>
</evidence>
<evidence type="ECO:0000313" key="8">
    <source>
        <dbReference type="Proteomes" id="UP000053259"/>
    </source>
</evidence>
<dbReference type="HOGENOM" id="CLU_044142_0_0_1"/>
<feature type="region of interest" description="Disordered" evidence="5">
    <location>
        <begin position="201"/>
        <end position="237"/>
    </location>
</feature>
<dbReference type="PANTHER" id="PTHR11229:SF8">
    <property type="entry name" value="LARGE RIBOSOMAL SUBUNIT PROTEIN UL3M"/>
    <property type="match status" value="1"/>
</dbReference>
<dbReference type="FunCoup" id="A0A0D1YET3">
    <property type="interactions" value="831"/>
</dbReference>
<evidence type="ECO:0000256" key="4">
    <source>
        <dbReference type="ARBA" id="ARBA00035209"/>
    </source>
</evidence>
<dbReference type="OrthoDB" id="274683at2759"/>
<dbReference type="GO" id="GO:0006412">
    <property type="term" value="P:translation"/>
    <property type="evidence" value="ECO:0007669"/>
    <property type="project" value="InterPro"/>
</dbReference>
<dbReference type="InterPro" id="IPR000597">
    <property type="entry name" value="Ribosomal_uL3"/>
</dbReference>
<feature type="compositionally biased region" description="Polar residues" evidence="5">
    <location>
        <begin position="207"/>
        <end position="219"/>
    </location>
</feature>
<dbReference type="Proteomes" id="UP000053259">
    <property type="component" value="Unassembled WGS sequence"/>
</dbReference>
<evidence type="ECO:0000256" key="2">
    <source>
        <dbReference type="ARBA" id="ARBA00022980"/>
    </source>
</evidence>
<dbReference type="FunFam" id="3.30.160.810:FF:000001">
    <property type="entry name" value="50S ribosomal protein L3"/>
    <property type="match status" value="1"/>
</dbReference>
<feature type="region of interest" description="Disordered" evidence="5">
    <location>
        <begin position="36"/>
        <end position="59"/>
    </location>
</feature>
<dbReference type="FunFam" id="2.40.30.10:FF:000004">
    <property type="entry name" value="50S ribosomal protein L3"/>
    <property type="match status" value="1"/>
</dbReference>
<organism evidence="7 8">
    <name type="scientific">Verruconis gallopava</name>
    <dbReference type="NCBI Taxonomy" id="253628"/>
    <lineage>
        <taxon>Eukaryota</taxon>
        <taxon>Fungi</taxon>
        <taxon>Dikarya</taxon>
        <taxon>Ascomycota</taxon>
        <taxon>Pezizomycotina</taxon>
        <taxon>Dothideomycetes</taxon>
        <taxon>Pleosporomycetidae</taxon>
        <taxon>Venturiales</taxon>
        <taxon>Sympoventuriaceae</taxon>
        <taxon>Verruconis</taxon>
    </lineage>
</organism>
<evidence type="ECO:0000256" key="5">
    <source>
        <dbReference type="SAM" id="MobiDB-lite"/>
    </source>
</evidence>
<dbReference type="VEuPathDB" id="FungiDB:PV09_09018"/>
<accession>A0A0D1YET3</accession>
<dbReference type="Gene3D" id="3.30.160.810">
    <property type="match status" value="1"/>
</dbReference>
<protein>
    <recommendedName>
        <fullName evidence="4">Large ribosomal subunit protein uL3m</fullName>
    </recommendedName>
</protein>
<evidence type="ECO:0000313" key="7">
    <source>
        <dbReference type="EMBL" id="KIV99246.1"/>
    </source>
</evidence>
<dbReference type="SUPFAM" id="SSF50447">
    <property type="entry name" value="Translation proteins"/>
    <property type="match status" value="1"/>
</dbReference>
<dbReference type="STRING" id="253628.A0A0D1YET3"/>
<name>A0A0D1YET3_9PEZI</name>
<gene>
    <name evidence="7" type="ORF">PV09_09018</name>
</gene>
<feature type="signal peptide" evidence="6">
    <location>
        <begin position="1"/>
        <end position="24"/>
    </location>
</feature>
<dbReference type="EMBL" id="KN847580">
    <property type="protein sequence ID" value="KIV99246.1"/>
    <property type="molecule type" value="Genomic_DNA"/>
</dbReference>
<dbReference type="Gene3D" id="2.40.30.10">
    <property type="entry name" value="Translation factors"/>
    <property type="match status" value="1"/>
</dbReference>
<dbReference type="PANTHER" id="PTHR11229">
    <property type="entry name" value="50S RIBOSOMAL PROTEIN L3"/>
    <property type="match status" value="1"/>
</dbReference>
<feature type="chain" id="PRO_5002236939" description="Large ribosomal subunit protein uL3m" evidence="6">
    <location>
        <begin position="25"/>
        <end position="343"/>
    </location>
</feature>
<keyword evidence="3" id="KW-0687">Ribonucleoprotein</keyword>
<dbReference type="GO" id="GO:0005762">
    <property type="term" value="C:mitochondrial large ribosomal subunit"/>
    <property type="evidence" value="ECO:0007669"/>
    <property type="project" value="TreeGrafter"/>
</dbReference>
<sequence>MPPRPPINILLSALYLQLPAPLRTLPCQAQRRGIRSILKPPPKPNRFDQSAHHGAPEALSRSKVLERKSYTIPQRTGLLAIKKGHVSIYEPDTGRRMPATVLQVDRCQVISYKTLDKHGYWAVQVGSGYRKPKNMTRPELGHLANYKISPKDKIVEFRVKDSKGLQVPIGSELKPDWFTVGQYVDCRSKNKGKGFAGVMKKHGMSGQPASHGQSLTHRTLGSAGGSQGSGSRVHPGKRMAGRMGGIMHTVQNLKVLMTDSEKGILVVKGLVSGPKNSYVRVQDSKKMPDQVNKLGLKMGAELEVQPAKVLTSTGEASPEAGLVAEQLMATEALDSGAAPEARL</sequence>
<dbReference type="InParanoid" id="A0A0D1YET3"/>
<dbReference type="InterPro" id="IPR019927">
    <property type="entry name" value="Ribosomal_uL3_bac/org-type"/>
</dbReference>
<feature type="compositionally biased region" description="Basic and acidic residues" evidence="5">
    <location>
        <begin position="45"/>
        <end position="55"/>
    </location>
</feature>
<dbReference type="Pfam" id="PF00297">
    <property type="entry name" value="Ribosomal_L3"/>
    <property type="match status" value="1"/>
</dbReference>
<dbReference type="GO" id="GO:0003735">
    <property type="term" value="F:structural constituent of ribosome"/>
    <property type="evidence" value="ECO:0007669"/>
    <property type="project" value="InterPro"/>
</dbReference>
<reference evidence="7 8" key="1">
    <citation type="submission" date="2015-01" db="EMBL/GenBank/DDBJ databases">
        <title>The Genome Sequence of Ochroconis gallopava CBS43764.</title>
        <authorList>
            <consortium name="The Broad Institute Genomics Platform"/>
            <person name="Cuomo C."/>
            <person name="de Hoog S."/>
            <person name="Gorbushina A."/>
            <person name="Stielow B."/>
            <person name="Teixiera M."/>
            <person name="Abouelleil A."/>
            <person name="Chapman S.B."/>
            <person name="Priest M."/>
            <person name="Young S.K."/>
            <person name="Wortman J."/>
            <person name="Nusbaum C."/>
            <person name="Birren B."/>
        </authorList>
    </citation>
    <scope>NUCLEOTIDE SEQUENCE [LARGE SCALE GENOMIC DNA]</scope>
    <source>
        <strain evidence="7 8">CBS 43764</strain>
    </source>
</reference>
<dbReference type="NCBIfam" id="TIGR03625">
    <property type="entry name" value="L3_bact"/>
    <property type="match status" value="1"/>
</dbReference>
<keyword evidence="2 7" id="KW-0689">Ribosomal protein</keyword>
<evidence type="ECO:0000256" key="3">
    <source>
        <dbReference type="ARBA" id="ARBA00023274"/>
    </source>
</evidence>
<dbReference type="AlphaFoldDB" id="A0A0D1YET3"/>
<dbReference type="GeneID" id="27316991"/>
<keyword evidence="8" id="KW-1185">Reference proteome</keyword>